<organism evidence="2 3">
    <name type="scientific">Saccharopolyspora antimicrobica</name>
    <dbReference type="NCBI Taxonomy" id="455193"/>
    <lineage>
        <taxon>Bacteria</taxon>
        <taxon>Bacillati</taxon>
        <taxon>Actinomycetota</taxon>
        <taxon>Actinomycetes</taxon>
        <taxon>Pseudonocardiales</taxon>
        <taxon>Pseudonocardiaceae</taxon>
        <taxon>Saccharopolyspora</taxon>
    </lineage>
</organism>
<keyword evidence="4" id="KW-1185">Reference proteome</keyword>
<dbReference type="AlphaFoldDB" id="A0A1I5CRD9"/>
<evidence type="ECO:0000313" key="4">
    <source>
        <dbReference type="Proteomes" id="UP000270697"/>
    </source>
</evidence>
<sequence>MGERQPKNRDGEPRIVDIIEGVVLGDVSQAGHIDGDVHMNRSGVARCAPSPLSSSA</sequence>
<protein>
    <submittedName>
        <fullName evidence="2">Uncharacterized protein</fullName>
    </submittedName>
</protein>
<name>A0A1I5CRD9_9PSEU</name>
<dbReference type="Proteomes" id="UP000199398">
    <property type="component" value="Unassembled WGS sequence"/>
</dbReference>
<dbReference type="EMBL" id="FOUP01000007">
    <property type="protein sequence ID" value="SFN89512.1"/>
    <property type="molecule type" value="Genomic_DNA"/>
</dbReference>
<evidence type="ECO:0000313" key="1">
    <source>
        <dbReference type="EMBL" id="RKT88774.1"/>
    </source>
</evidence>
<dbReference type="RefSeq" id="WP_170210438.1">
    <property type="nucleotide sequence ID" value="NZ_FOUP01000007.1"/>
</dbReference>
<proteinExistence type="predicted"/>
<evidence type="ECO:0000313" key="2">
    <source>
        <dbReference type="EMBL" id="SFN89512.1"/>
    </source>
</evidence>
<reference evidence="2 3" key="1">
    <citation type="submission" date="2016-10" db="EMBL/GenBank/DDBJ databases">
        <authorList>
            <person name="de Groot N.N."/>
        </authorList>
    </citation>
    <scope>NUCLEOTIDE SEQUENCE [LARGE SCALE GENOMIC DNA]</scope>
    <source>
        <strain evidence="2 3">CPCC 201259</strain>
    </source>
</reference>
<reference evidence="1 4" key="2">
    <citation type="submission" date="2018-10" db="EMBL/GenBank/DDBJ databases">
        <title>Sequencing the genomes of 1000 actinobacteria strains.</title>
        <authorList>
            <person name="Klenk H.-P."/>
        </authorList>
    </citation>
    <scope>NUCLEOTIDE SEQUENCE [LARGE SCALE GENOMIC DNA]</scope>
    <source>
        <strain evidence="1 4">DSM 45119</strain>
    </source>
</reference>
<dbReference type="Proteomes" id="UP000270697">
    <property type="component" value="Unassembled WGS sequence"/>
</dbReference>
<accession>A0A1I5CRD9</accession>
<dbReference type="EMBL" id="RBXX01000002">
    <property type="protein sequence ID" value="RKT88774.1"/>
    <property type="molecule type" value="Genomic_DNA"/>
</dbReference>
<evidence type="ECO:0000313" key="3">
    <source>
        <dbReference type="Proteomes" id="UP000199398"/>
    </source>
</evidence>
<gene>
    <name evidence="1" type="ORF">ATL45_7213</name>
    <name evidence="2" type="ORF">SAMN05421805_107266</name>
</gene>